<keyword evidence="2" id="KW-1185">Reference proteome</keyword>
<proteinExistence type="predicted"/>
<gene>
    <name evidence="1" type="ORF">NDU88_004653</name>
</gene>
<dbReference type="AlphaFoldDB" id="A0AAV7RGB9"/>
<accession>A0AAV7RGB9</accession>
<organism evidence="1 2">
    <name type="scientific">Pleurodeles waltl</name>
    <name type="common">Iberian ribbed newt</name>
    <dbReference type="NCBI Taxonomy" id="8319"/>
    <lineage>
        <taxon>Eukaryota</taxon>
        <taxon>Metazoa</taxon>
        <taxon>Chordata</taxon>
        <taxon>Craniata</taxon>
        <taxon>Vertebrata</taxon>
        <taxon>Euteleostomi</taxon>
        <taxon>Amphibia</taxon>
        <taxon>Batrachia</taxon>
        <taxon>Caudata</taxon>
        <taxon>Salamandroidea</taxon>
        <taxon>Salamandridae</taxon>
        <taxon>Pleurodelinae</taxon>
        <taxon>Pleurodeles</taxon>
    </lineage>
</organism>
<evidence type="ECO:0000313" key="1">
    <source>
        <dbReference type="EMBL" id="KAJ1151874.1"/>
    </source>
</evidence>
<name>A0AAV7RGB9_PLEWA</name>
<dbReference type="Proteomes" id="UP001066276">
    <property type="component" value="Chromosome 5"/>
</dbReference>
<dbReference type="EMBL" id="JANPWB010000009">
    <property type="protein sequence ID" value="KAJ1151874.1"/>
    <property type="molecule type" value="Genomic_DNA"/>
</dbReference>
<protein>
    <submittedName>
        <fullName evidence="1">Uncharacterized protein</fullName>
    </submittedName>
</protein>
<comment type="caution">
    <text evidence="1">The sequence shown here is derived from an EMBL/GenBank/DDBJ whole genome shotgun (WGS) entry which is preliminary data.</text>
</comment>
<sequence length="94" mass="10823">MMHEKKSEEKRKDYFDVTKQTCAVEVEIGDKVLIKKPTFGRDAMLCIVSISNVEYRAQAVERWNVERGARGEVDRRLACCQQDALWAAPVFTTK</sequence>
<reference evidence="1" key="1">
    <citation type="journal article" date="2022" name="bioRxiv">
        <title>Sequencing and chromosome-scale assembly of the giantPleurodeles waltlgenome.</title>
        <authorList>
            <person name="Brown T."/>
            <person name="Elewa A."/>
            <person name="Iarovenko S."/>
            <person name="Subramanian E."/>
            <person name="Araus A.J."/>
            <person name="Petzold A."/>
            <person name="Susuki M."/>
            <person name="Suzuki K.-i.T."/>
            <person name="Hayashi T."/>
            <person name="Toyoda A."/>
            <person name="Oliveira C."/>
            <person name="Osipova E."/>
            <person name="Leigh N.D."/>
            <person name="Simon A."/>
            <person name="Yun M.H."/>
        </authorList>
    </citation>
    <scope>NUCLEOTIDE SEQUENCE</scope>
    <source>
        <strain evidence="1">20211129_DDA</strain>
        <tissue evidence="1">Liver</tissue>
    </source>
</reference>
<evidence type="ECO:0000313" key="2">
    <source>
        <dbReference type="Proteomes" id="UP001066276"/>
    </source>
</evidence>